<proteinExistence type="predicted"/>
<dbReference type="RefSeq" id="WP_306975019.1">
    <property type="nucleotide sequence ID" value="NZ_JAUSTQ010000003.1"/>
</dbReference>
<keyword evidence="3" id="KW-1185">Reference proteome</keyword>
<accession>A0ABT9VD68</accession>
<gene>
    <name evidence="2" type="ORF">J2S77_000887</name>
</gene>
<feature type="domain" description="Clp R" evidence="1">
    <location>
        <begin position="2"/>
        <end position="99"/>
    </location>
</feature>
<dbReference type="InterPro" id="IPR004176">
    <property type="entry name" value="Clp_R_N"/>
</dbReference>
<reference evidence="2 3" key="1">
    <citation type="submission" date="2023-07" db="EMBL/GenBank/DDBJ databases">
        <title>Genomic Encyclopedia of Type Strains, Phase IV (KMG-IV): sequencing the most valuable type-strain genomes for metagenomic binning, comparative biology and taxonomic classification.</title>
        <authorList>
            <person name="Goeker M."/>
        </authorList>
    </citation>
    <scope>NUCLEOTIDE SEQUENCE [LARGE SCALE GENOMIC DNA]</scope>
    <source>
        <strain evidence="2 3">DSM 16460</strain>
    </source>
</reference>
<dbReference type="EMBL" id="JAUSTQ010000003">
    <property type="protein sequence ID" value="MDQ0158923.1"/>
    <property type="molecule type" value="Genomic_DNA"/>
</dbReference>
<name>A0ABT9VD68_9BACI</name>
<organism evidence="2 3">
    <name type="scientific">Alkalibacillus salilacus</name>
    <dbReference type="NCBI Taxonomy" id="284582"/>
    <lineage>
        <taxon>Bacteria</taxon>
        <taxon>Bacillati</taxon>
        <taxon>Bacillota</taxon>
        <taxon>Bacilli</taxon>
        <taxon>Bacillales</taxon>
        <taxon>Bacillaceae</taxon>
        <taxon>Alkalibacillus</taxon>
    </lineage>
</organism>
<dbReference type="Gene3D" id="1.10.1780.10">
    <property type="entry name" value="Clp, N-terminal domain"/>
    <property type="match status" value="1"/>
</dbReference>
<sequence length="103" mass="12157">MKFTERTLRVLKNAEKEAERANKIVYPVHLLLGILLERTSVCAELNISYPKLWNTLNERVNKIYFDKAENGINYKPFKINISLSTEQVLEIANNRKERFNQIF</sequence>
<dbReference type="Pfam" id="PF02861">
    <property type="entry name" value="Clp_N"/>
    <property type="match status" value="1"/>
</dbReference>
<dbReference type="InterPro" id="IPR036628">
    <property type="entry name" value="Clp_N_dom_sf"/>
</dbReference>
<dbReference type="SUPFAM" id="SSF81923">
    <property type="entry name" value="Double Clp-N motif"/>
    <property type="match status" value="1"/>
</dbReference>
<protein>
    <recommendedName>
        <fullName evidence="1">Clp R domain-containing protein</fullName>
    </recommendedName>
</protein>
<evidence type="ECO:0000259" key="1">
    <source>
        <dbReference type="Pfam" id="PF02861"/>
    </source>
</evidence>
<evidence type="ECO:0000313" key="2">
    <source>
        <dbReference type="EMBL" id="MDQ0158923.1"/>
    </source>
</evidence>
<comment type="caution">
    <text evidence="2">The sequence shown here is derived from an EMBL/GenBank/DDBJ whole genome shotgun (WGS) entry which is preliminary data.</text>
</comment>
<evidence type="ECO:0000313" key="3">
    <source>
        <dbReference type="Proteomes" id="UP001224359"/>
    </source>
</evidence>
<dbReference type="Proteomes" id="UP001224359">
    <property type="component" value="Unassembled WGS sequence"/>
</dbReference>